<dbReference type="InterPro" id="IPR036866">
    <property type="entry name" value="RibonucZ/Hydroxyglut_hydro"/>
</dbReference>
<reference evidence="2 3" key="1">
    <citation type="submission" date="2023-07" db="EMBL/GenBank/DDBJ databases">
        <title>Genomic Encyclopedia of Type Strains, Phase IV (KMG-IV): sequencing the most valuable type-strain genomes for metagenomic binning, comparative biology and taxonomic classification.</title>
        <authorList>
            <person name="Goeker M."/>
        </authorList>
    </citation>
    <scope>NUCLEOTIDE SEQUENCE [LARGE SCALE GENOMIC DNA]</scope>
    <source>
        <strain evidence="2 3">DSM 19092</strain>
    </source>
</reference>
<evidence type="ECO:0000313" key="2">
    <source>
        <dbReference type="EMBL" id="MDQ0162829.1"/>
    </source>
</evidence>
<dbReference type="Gene3D" id="3.60.15.10">
    <property type="entry name" value="Ribonuclease Z/Hydroxyacylglutathione hydrolase-like"/>
    <property type="match status" value="1"/>
</dbReference>
<dbReference type="Pfam" id="PF00753">
    <property type="entry name" value="Lactamase_B"/>
    <property type="match status" value="1"/>
</dbReference>
<dbReference type="InterPro" id="IPR048933">
    <property type="entry name" value="B_lactamase-like_C"/>
</dbReference>
<dbReference type="InterPro" id="IPR050662">
    <property type="entry name" value="Sec-metab_biosynth-thioest"/>
</dbReference>
<dbReference type="InterPro" id="IPR001279">
    <property type="entry name" value="Metallo-B-lactamas"/>
</dbReference>
<dbReference type="CDD" id="cd07725">
    <property type="entry name" value="TTHA1429-like_MBL-fold"/>
    <property type="match status" value="1"/>
</dbReference>
<keyword evidence="3" id="KW-1185">Reference proteome</keyword>
<dbReference type="SUPFAM" id="SSF56281">
    <property type="entry name" value="Metallo-hydrolase/oxidoreductase"/>
    <property type="match status" value="1"/>
</dbReference>
<evidence type="ECO:0000259" key="1">
    <source>
        <dbReference type="SMART" id="SM00849"/>
    </source>
</evidence>
<comment type="caution">
    <text evidence="2">The sequence shown here is derived from an EMBL/GenBank/DDBJ whole genome shotgun (WGS) entry which is preliminary data.</text>
</comment>
<dbReference type="SMART" id="SM00849">
    <property type="entry name" value="Lactamase_B"/>
    <property type="match status" value="1"/>
</dbReference>
<name>A0ABT9VPL0_9BACI</name>
<gene>
    <name evidence="2" type="ORF">J2S06_001906</name>
</gene>
<dbReference type="Proteomes" id="UP001225646">
    <property type="component" value="Unassembled WGS sequence"/>
</dbReference>
<dbReference type="Gene3D" id="1.10.10.10">
    <property type="entry name" value="Winged helix-like DNA-binding domain superfamily/Winged helix DNA-binding domain"/>
    <property type="match status" value="1"/>
</dbReference>
<proteinExistence type="predicted"/>
<dbReference type="InterPro" id="IPR036388">
    <property type="entry name" value="WH-like_DNA-bd_sf"/>
</dbReference>
<organism evidence="2 3">
    <name type="scientific">Aeribacillus alveayuensis</name>
    <dbReference type="NCBI Taxonomy" id="279215"/>
    <lineage>
        <taxon>Bacteria</taxon>
        <taxon>Bacillati</taxon>
        <taxon>Bacillota</taxon>
        <taxon>Bacilli</taxon>
        <taxon>Bacillales</taxon>
        <taxon>Bacillaceae</taxon>
        <taxon>Aeribacillus</taxon>
    </lineage>
</organism>
<accession>A0ABT9VPL0</accession>
<dbReference type="EMBL" id="JAUSTR010000007">
    <property type="protein sequence ID" value="MDQ0162829.1"/>
    <property type="molecule type" value="Genomic_DNA"/>
</dbReference>
<dbReference type="PANTHER" id="PTHR23131:SF4">
    <property type="entry name" value="METALLO-BETA-LACTAMASE SUPERFAMILY POTEIN"/>
    <property type="match status" value="1"/>
</dbReference>
<sequence>MSNTPFEKLTENIYRIPIPVPFPMKYIYCYLFKEQDGWSLVDTGFNYPEAVNAWKNVFEQLRIQPEQISAIYLTHFHPDHFGLAGWMQELTGALVYMSKVDIIMAERVWGKNSQQSDAVGAIYRQNGVPERLAEQIEENMKKLSEHVQPFPSLTILEEEEVRLGGMIWKVISVPGHSDGMINFYQPEKRILLAADHVLDKITPNISLWPGGSANPLEDYFSSLNKVAALNIRLAFPAHGKVIDEFSERILAIRRHHDKRLKQMFSLALRDQTAYEIAGKVFSNKQLSPHQWRFAIAETLAHLEYLVLNDELMKTERNGTIFYRQNTEKSA</sequence>
<dbReference type="Pfam" id="PF21221">
    <property type="entry name" value="B_lactamase-like_C"/>
    <property type="match status" value="1"/>
</dbReference>
<protein>
    <submittedName>
        <fullName evidence="2">Glyoxylase-like metal-dependent hydrolase (Beta-lactamase superfamily II)</fullName>
    </submittedName>
</protein>
<feature type="domain" description="Metallo-beta-lactamase" evidence="1">
    <location>
        <begin position="26"/>
        <end position="238"/>
    </location>
</feature>
<dbReference type="PANTHER" id="PTHR23131">
    <property type="entry name" value="ENDORIBONUCLEASE LACTB2"/>
    <property type="match status" value="1"/>
</dbReference>
<dbReference type="RefSeq" id="WP_419152120.1">
    <property type="nucleotide sequence ID" value="NZ_JAUSTR010000007.1"/>
</dbReference>
<evidence type="ECO:0000313" key="3">
    <source>
        <dbReference type="Proteomes" id="UP001225646"/>
    </source>
</evidence>